<proteinExistence type="predicted"/>
<organism evidence="1 2">
    <name type="scientific">Desulfosporosinus acidiphilus (strain DSM 22704 / JCM 16185 / SJ4)</name>
    <dbReference type="NCBI Taxonomy" id="646529"/>
    <lineage>
        <taxon>Bacteria</taxon>
        <taxon>Bacillati</taxon>
        <taxon>Bacillota</taxon>
        <taxon>Clostridia</taxon>
        <taxon>Eubacteriales</taxon>
        <taxon>Desulfitobacteriaceae</taxon>
        <taxon>Desulfosporosinus</taxon>
    </lineage>
</organism>
<sequence>MRRLRDVSYINAFPENNEIVYYGLQLKEFIKYAPVELNQLLLLEAEYYGKGGLRSATKFEIVEKDIPFSTRHKDQITVLGGKWFVNRF</sequence>
<evidence type="ECO:0000313" key="2">
    <source>
        <dbReference type="Proteomes" id="UP000002892"/>
    </source>
</evidence>
<dbReference type="Proteomes" id="UP000002892">
    <property type="component" value="Chromosome"/>
</dbReference>
<protein>
    <submittedName>
        <fullName evidence="1">Uncharacterized protein</fullName>
    </submittedName>
</protein>
<dbReference type="AlphaFoldDB" id="I4D0E3"/>
<dbReference type="EMBL" id="CP003639">
    <property type="protein sequence ID" value="AFM39267.1"/>
    <property type="molecule type" value="Genomic_DNA"/>
</dbReference>
<reference evidence="1 2" key="1">
    <citation type="journal article" date="2012" name="J. Bacteriol.">
        <title>Complete genome sequences of Desulfosporosinus orientis DSM765T, Desulfosporosinus youngiae DSM17734T, Desulfosporosinus meridiei DSM13257T, and Desulfosporosinus acidiphilus DSM22704T.</title>
        <authorList>
            <person name="Pester M."/>
            <person name="Brambilla E."/>
            <person name="Alazard D."/>
            <person name="Rattei T."/>
            <person name="Weinmaier T."/>
            <person name="Han J."/>
            <person name="Lucas S."/>
            <person name="Lapidus A."/>
            <person name="Cheng J.F."/>
            <person name="Goodwin L."/>
            <person name="Pitluck S."/>
            <person name="Peters L."/>
            <person name="Ovchinnikova G."/>
            <person name="Teshima H."/>
            <person name="Detter J.C."/>
            <person name="Han C.S."/>
            <person name="Tapia R."/>
            <person name="Land M.L."/>
            <person name="Hauser L."/>
            <person name="Kyrpides N.C."/>
            <person name="Ivanova N.N."/>
            <person name="Pagani I."/>
            <person name="Huntmann M."/>
            <person name="Wei C.L."/>
            <person name="Davenport K.W."/>
            <person name="Daligault H."/>
            <person name="Chain P.S."/>
            <person name="Chen A."/>
            <person name="Mavromatis K."/>
            <person name="Markowitz V."/>
            <person name="Szeto E."/>
            <person name="Mikhailova N."/>
            <person name="Pati A."/>
            <person name="Wagner M."/>
            <person name="Woyke T."/>
            <person name="Ollivier B."/>
            <person name="Klenk H.P."/>
            <person name="Spring S."/>
            <person name="Loy A."/>
        </authorList>
    </citation>
    <scope>NUCLEOTIDE SEQUENCE [LARGE SCALE GENOMIC DNA]</scope>
    <source>
        <strain evidence="2">DSM 22704 / JCM 16185 / SJ4</strain>
    </source>
</reference>
<accession>I4D0E3</accession>
<keyword evidence="2" id="KW-1185">Reference proteome</keyword>
<gene>
    <name evidence="1" type="ordered locus">Desaci_0191</name>
</gene>
<evidence type="ECO:0000313" key="1">
    <source>
        <dbReference type="EMBL" id="AFM39267.1"/>
    </source>
</evidence>
<dbReference type="KEGG" id="dai:Desaci_0191"/>
<name>I4D0E3_DESAJ</name>
<dbReference type="HOGENOM" id="CLU_2463999_0_0_9"/>